<dbReference type="Proteomes" id="UP001595615">
    <property type="component" value="Unassembled WGS sequence"/>
</dbReference>
<dbReference type="SUPFAM" id="SSF142695">
    <property type="entry name" value="RibA-like"/>
    <property type="match status" value="1"/>
</dbReference>
<keyword evidence="3 9" id="KW-0479">Metal-binding</keyword>
<evidence type="ECO:0000313" key="12">
    <source>
        <dbReference type="Proteomes" id="UP001595615"/>
    </source>
</evidence>
<keyword evidence="2 9" id="KW-0686">Riboflavin biosynthesis</keyword>
<feature type="active site" description="Nucleophile" evidence="9">
    <location>
        <position position="283"/>
    </location>
</feature>
<evidence type="ECO:0000256" key="6">
    <source>
        <dbReference type="ARBA" id="ARBA00022833"/>
    </source>
</evidence>
<proteinExistence type="inferred from homology"/>
<evidence type="ECO:0000256" key="2">
    <source>
        <dbReference type="ARBA" id="ARBA00022619"/>
    </source>
</evidence>
<evidence type="ECO:0000256" key="7">
    <source>
        <dbReference type="ARBA" id="ARBA00023134"/>
    </source>
</evidence>
<evidence type="ECO:0000256" key="3">
    <source>
        <dbReference type="ARBA" id="ARBA00022723"/>
    </source>
</evidence>
<keyword evidence="12" id="KW-1185">Reference proteome</keyword>
<feature type="binding site" evidence="9">
    <location>
        <position position="304"/>
    </location>
    <ligand>
        <name>GTP</name>
        <dbReference type="ChEBI" id="CHEBI:37565"/>
    </ligand>
</feature>
<feature type="binding site" evidence="9">
    <location>
        <position position="269"/>
    </location>
    <ligand>
        <name>GTP</name>
        <dbReference type="ChEBI" id="CHEBI:37565"/>
    </ligand>
</feature>
<name>A0ABV7XEE5_9SPHN</name>
<dbReference type="RefSeq" id="WP_380864145.1">
    <property type="nucleotide sequence ID" value="NZ_JBHRXV010000017.1"/>
</dbReference>
<dbReference type="PANTHER" id="PTHR21327">
    <property type="entry name" value="GTP CYCLOHYDROLASE II-RELATED"/>
    <property type="match status" value="1"/>
</dbReference>
<dbReference type="GO" id="GO:0003935">
    <property type="term" value="F:GTP cyclohydrolase II activity"/>
    <property type="evidence" value="ECO:0007669"/>
    <property type="project" value="UniProtKB-EC"/>
</dbReference>
<feature type="binding site" evidence="9">
    <location>
        <position position="209"/>
    </location>
    <ligand>
        <name>Zn(2+)</name>
        <dbReference type="ChEBI" id="CHEBI:29105"/>
        <note>catalytic</note>
    </ligand>
</feature>
<feature type="binding site" evidence="9">
    <location>
        <position position="220"/>
    </location>
    <ligand>
        <name>Zn(2+)</name>
        <dbReference type="ChEBI" id="CHEBI:29105"/>
        <note>catalytic</note>
    </ligand>
</feature>
<comment type="cofactor">
    <cofactor evidence="9">
        <name>Zn(2+)</name>
        <dbReference type="ChEBI" id="CHEBI:29105"/>
    </cofactor>
    <text evidence="9">Binds 1 zinc ion per subunit.</text>
</comment>
<comment type="function">
    <text evidence="9">Catalyzes the conversion of GTP to 2,5-diamino-6-ribosylamino-4(3H)-pyrimidinone 5'-phosphate (DARP), formate and pyrophosphate.</text>
</comment>
<sequence length="349" mass="36817">MSLAVARAVDELKRGRPVAVGGLGVLAVELADADSLAMFENGARADLLLSHPRAALLNIVNQRAAAAGPVRVRRSDWMDAAASLAAADPVRDLATPFKGPYETVALGDITQAASAAIRLAKLAGLLPALYLMEGARGADWLAVEPADVNAYREANDLRLVTRARLPLDTAENSEIVAFRGSGGGPEHLAIVIGDPRRSSPVLIRLHSACLTGDVLGSLKCDCGPQMRAALAAIAKEGAGILLYLQQEGRGIGLVNKLRAYALQDQGFDTVDANLRLGFEIDERDFGLAAKMLELLGVGQVRLMTNNPAKVAGLEAEGVTVTERVPHHAGEGAHNAQYLATKRERTGHIL</sequence>
<dbReference type="HAMAP" id="MF_00179">
    <property type="entry name" value="RibA"/>
    <property type="match status" value="1"/>
</dbReference>
<protein>
    <recommendedName>
        <fullName evidence="9">GTP cyclohydrolase-2</fullName>
        <ecNumber evidence="9">3.5.4.25</ecNumber>
    </recommendedName>
    <alternativeName>
        <fullName evidence="9">GTP cyclohydrolase II</fullName>
    </alternativeName>
</protein>
<evidence type="ECO:0000256" key="1">
    <source>
        <dbReference type="ARBA" id="ARBA00004853"/>
    </source>
</evidence>
<dbReference type="EMBL" id="JBHRXV010000017">
    <property type="protein sequence ID" value="MFC3714484.1"/>
    <property type="molecule type" value="Genomic_DNA"/>
</dbReference>
<evidence type="ECO:0000256" key="4">
    <source>
        <dbReference type="ARBA" id="ARBA00022741"/>
    </source>
</evidence>
<dbReference type="PANTHER" id="PTHR21327:SF18">
    <property type="entry name" value="3,4-DIHYDROXY-2-BUTANONE 4-PHOSPHATE SYNTHASE"/>
    <property type="match status" value="1"/>
</dbReference>
<comment type="similarity">
    <text evidence="9">Belongs to the GTP cyclohydrolase II family.</text>
</comment>
<dbReference type="InterPro" id="IPR000926">
    <property type="entry name" value="RibA"/>
</dbReference>
<keyword evidence="7 9" id="KW-0342">GTP-binding</keyword>
<dbReference type="Pfam" id="PF00925">
    <property type="entry name" value="GTP_cyclohydro2"/>
    <property type="match status" value="1"/>
</dbReference>
<comment type="pathway">
    <text evidence="1 9">Cofactor biosynthesis; riboflavin biosynthesis; 5-amino-6-(D-ribitylamino)uracil from GTP: step 1/4.</text>
</comment>
<reference evidence="12" key="1">
    <citation type="journal article" date="2019" name="Int. J. Syst. Evol. Microbiol.">
        <title>The Global Catalogue of Microorganisms (GCM) 10K type strain sequencing project: providing services to taxonomists for standard genome sequencing and annotation.</title>
        <authorList>
            <consortium name="The Broad Institute Genomics Platform"/>
            <consortium name="The Broad Institute Genome Sequencing Center for Infectious Disease"/>
            <person name="Wu L."/>
            <person name="Ma J."/>
        </authorList>
    </citation>
    <scope>NUCLEOTIDE SEQUENCE [LARGE SCALE GENOMIC DNA]</scope>
    <source>
        <strain evidence="12">KCTC 42644</strain>
    </source>
</reference>
<dbReference type="CDD" id="cd00641">
    <property type="entry name" value="GTP_cyclohydro2"/>
    <property type="match status" value="1"/>
</dbReference>
<feature type="binding site" evidence="9">
    <location>
        <position position="225"/>
    </location>
    <ligand>
        <name>GTP</name>
        <dbReference type="ChEBI" id="CHEBI:37565"/>
    </ligand>
</feature>
<feature type="active site" description="Proton acceptor" evidence="9">
    <location>
        <position position="281"/>
    </location>
</feature>
<dbReference type="Gene3D" id="3.40.50.10990">
    <property type="entry name" value="GTP cyclohydrolase II"/>
    <property type="match status" value="1"/>
</dbReference>
<gene>
    <name evidence="9 11" type="primary">ribA</name>
    <name evidence="11" type="ORF">ACFOMD_18095</name>
</gene>
<feature type="binding site" evidence="9">
    <location>
        <position position="222"/>
    </location>
    <ligand>
        <name>Zn(2+)</name>
        <dbReference type="ChEBI" id="CHEBI:29105"/>
        <note>catalytic</note>
    </ligand>
</feature>
<feature type="binding site" evidence="9">
    <location>
        <begin position="204"/>
        <end position="208"/>
    </location>
    <ligand>
        <name>GTP</name>
        <dbReference type="ChEBI" id="CHEBI:37565"/>
    </ligand>
</feature>
<dbReference type="InterPro" id="IPR032677">
    <property type="entry name" value="GTP_cyclohydro_II"/>
</dbReference>
<feature type="domain" description="GTP cyclohydrolase II" evidence="10">
    <location>
        <begin position="162"/>
        <end position="325"/>
    </location>
</feature>
<evidence type="ECO:0000313" key="11">
    <source>
        <dbReference type="EMBL" id="MFC3714484.1"/>
    </source>
</evidence>
<accession>A0ABV7XEE5</accession>
<feature type="binding site" evidence="9">
    <location>
        <position position="309"/>
    </location>
    <ligand>
        <name>GTP</name>
        <dbReference type="ChEBI" id="CHEBI:37565"/>
    </ligand>
</feature>
<organism evidence="11 12">
    <name type="scientific">Sphingoaurantiacus capsulatus</name>
    <dbReference type="NCBI Taxonomy" id="1771310"/>
    <lineage>
        <taxon>Bacteria</taxon>
        <taxon>Pseudomonadati</taxon>
        <taxon>Pseudomonadota</taxon>
        <taxon>Alphaproteobacteria</taxon>
        <taxon>Sphingomonadales</taxon>
        <taxon>Sphingosinicellaceae</taxon>
        <taxon>Sphingoaurantiacus</taxon>
    </lineage>
</organism>
<comment type="caution">
    <text evidence="11">The sequence shown here is derived from an EMBL/GenBank/DDBJ whole genome shotgun (WGS) entry which is preliminary data.</text>
</comment>
<feature type="binding site" evidence="9">
    <location>
        <begin position="247"/>
        <end position="249"/>
    </location>
    <ligand>
        <name>GTP</name>
        <dbReference type="ChEBI" id="CHEBI:37565"/>
    </ligand>
</feature>
<dbReference type="InterPro" id="IPR036144">
    <property type="entry name" value="RibA-like_sf"/>
</dbReference>
<evidence type="ECO:0000256" key="9">
    <source>
        <dbReference type="HAMAP-Rule" id="MF_00179"/>
    </source>
</evidence>
<dbReference type="NCBIfam" id="TIGR00505">
    <property type="entry name" value="ribA"/>
    <property type="match status" value="1"/>
</dbReference>
<dbReference type="EC" id="3.5.4.25" evidence="9"/>
<keyword evidence="6 9" id="KW-0862">Zinc</keyword>
<keyword evidence="4 9" id="KW-0547">Nucleotide-binding</keyword>
<evidence type="ECO:0000256" key="5">
    <source>
        <dbReference type="ARBA" id="ARBA00022801"/>
    </source>
</evidence>
<comment type="catalytic activity">
    <reaction evidence="8 9">
        <text>GTP + 4 H2O = 2,5-diamino-6-hydroxy-4-(5-phosphoribosylamino)-pyrimidine + formate + 2 phosphate + 3 H(+)</text>
        <dbReference type="Rhea" id="RHEA:23704"/>
        <dbReference type="ChEBI" id="CHEBI:15377"/>
        <dbReference type="ChEBI" id="CHEBI:15378"/>
        <dbReference type="ChEBI" id="CHEBI:15740"/>
        <dbReference type="ChEBI" id="CHEBI:37565"/>
        <dbReference type="ChEBI" id="CHEBI:43474"/>
        <dbReference type="ChEBI" id="CHEBI:58614"/>
        <dbReference type="EC" id="3.5.4.25"/>
    </reaction>
</comment>
<evidence type="ECO:0000256" key="8">
    <source>
        <dbReference type="ARBA" id="ARBA00049295"/>
    </source>
</evidence>
<evidence type="ECO:0000259" key="10">
    <source>
        <dbReference type="Pfam" id="PF00925"/>
    </source>
</evidence>
<dbReference type="NCBIfam" id="NF001591">
    <property type="entry name" value="PRK00393.1"/>
    <property type="match status" value="1"/>
</dbReference>
<keyword evidence="5 9" id="KW-0378">Hydrolase</keyword>